<name>A0A5C6CFF0_9BACT</name>
<dbReference type="EMBL" id="SJPT01000004">
    <property type="protein sequence ID" value="TWU23350.1"/>
    <property type="molecule type" value="Genomic_DNA"/>
</dbReference>
<evidence type="ECO:0000313" key="2">
    <source>
        <dbReference type="Proteomes" id="UP000316304"/>
    </source>
</evidence>
<gene>
    <name evidence="1" type="ORF">Pla52o_28860</name>
</gene>
<proteinExistence type="predicted"/>
<dbReference type="Proteomes" id="UP000316304">
    <property type="component" value="Unassembled WGS sequence"/>
</dbReference>
<keyword evidence="2" id="KW-1185">Reference proteome</keyword>
<organism evidence="1 2">
    <name type="scientific">Novipirellula galeiformis</name>
    <dbReference type="NCBI Taxonomy" id="2528004"/>
    <lineage>
        <taxon>Bacteria</taxon>
        <taxon>Pseudomonadati</taxon>
        <taxon>Planctomycetota</taxon>
        <taxon>Planctomycetia</taxon>
        <taxon>Pirellulales</taxon>
        <taxon>Pirellulaceae</taxon>
        <taxon>Novipirellula</taxon>
    </lineage>
</organism>
<protein>
    <submittedName>
        <fullName evidence="1">Uncharacterized protein</fullName>
    </submittedName>
</protein>
<evidence type="ECO:0000313" key="1">
    <source>
        <dbReference type="EMBL" id="TWU23350.1"/>
    </source>
</evidence>
<dbReference type="AlphaFoldDB" id="A0A5C6CFF0"/>
<comment type="caution">
    <text evidence="1">The sequence shown here is derived from an EMBL/GenBank/DDBJ whole genome shotgun (WGS) entry which is preliminary data.</text>
</comment>
<reference evidence="1 2" key="1">
    <citation type="submission" date="2019-02" db="EMBL/GenBank/DDBJ databases">
        <title>Deep-cultivation of Planctomycetes and their phenomic and genomic characterization uncovers novel biology.</title>
        <authorList>
            <person name="Wiegand S."/>
            <person name="Jogler M."/>
            <person name="Boedeker C."/>
            <person name="Pinto D."/>
            <person name="Vollmers J."/>
            <person name="Rivas-Marin E."/>
            <person name="Kohn T."/>
            <person name="Peeters S.H."/>
            <person name="Heuer A."/>
            <person name="Rast P."/>
            <person name="Oberbeckmann S."/>
            <person name="Bunk B."/>
            <person name="Jeske O."/>
            <person name="Meyerdierks A."/>
            <person name="Storesund J.E."/>
            <person name="Kallscheuer N."/>
            <person name="Luecker S."/>
            <person name="Lage O.M."/>
            <person name="Pohl T."/>
            <person name="Merkel B.J."/>
            <person name="Hornburger P."/>
            <person name="Mueller R.-W."/>
            <person name="Bruemmer F."/>
            <person name="Labrenz M."/>
            <person name="Spormann A.M."/>
            <person name="Op Den Camp H."/>
            <person name="Overmann J."/>
            <person name="Amann R."/>
            <person name="Jetten M.S.M."/>
            <person name="Mascher T."/>
            <person name="Medema M.H."/>
            <person name="Devos D.P."/>
            <person name="Kaster A.-K."/>
            <person name="Ovreas L."/>
            <person name="Rohde M."/>
            <person name="Galperin M.Y."/>
            <person name="Jogler C."/>
        </authorList>
    </citation>
    <scope>NUCLEOTIDE SEQUENCE [LARGE SCALE GENOMIC DNA]</scope>
    <source>
        <strain evidence="1 2">Pla52o</strain>
    </source>
</reference>
<sequence>MPSNALSILTFLGSTETGGLAPMLRLGGSRELTQDCGRIEPAAAAPDKYSHLPCVGDSSLGYFWRIGGPATSCRP</sequence>
<accession>A0A5C6CFF0</accession>